<dbReference type="OrthoDB" id="10409688at2759"/>
<comment type="caution">
    <text evidence="1">The sequence shown here is derived from an EMBL/GenBank/DDBJ whole genome shotgun (WGS) entry which is preliminary data.</text>
</comment>
<dbReference type="AlphaFoldDB" id="A0A8X7CUT9"/>
<dbReference type="Proteomes" id="UP000886998">
    <property type="component" value="Unassembled WGS sequence"/>
</dbReference>
<gene>
    <name evidence="1" type="ORF">TNIN_100101</name>
</gene>
<sequence>MILNGDTFAGGDKMTRDIRVDRCITEKKAFYRLSGREAHQMPSFRVLEPAANSSNRSNAPKKKSGEMLKKVINNSPSPCILGFCLQKKNNILNGAVIEYWHIASSYRRDHVIVLHHSVDSQTY</sequence>
<keyword evidence="2" id="KW-1185">Reference proteome</keyword>
<reference evidence="1" key="1">
    <citation type="submission" date="2020-08" db="EMBL/GenBank/DDBJ databases">
        <title>Multicomponent nature underlies the extraordinary mechanical properties of spider dragline silk.</title>
        <authorList>
            <person name="Kono N."/>
            <person name="Nakamura H."/>
            <person name="Mori M."/>
            <person name="Yoshida Y."/>
            <person name="Ohtoshi R."/>
            <person name="Malay A.D."/>
            <person name="Moran D.A.P."/>
            <person name="Tomita M."/>
            <person name="Numata K."/>
            <person name="Arakawa K."/>
        </authorList>
    </citation>
    <scope>NUCLEOTIDE SEQUENCE</scope>
</reference>
<proteinExistence type="predicted"/>
<accession>A0A8X7CUT9</accession>
<organism evidence="1 2">
    <name type="scientific">Trichonephila inaurata madagascariensis</name>
    <dbReference type="NCBI Taxonomy" id="2747483"/>
    <lineage>
        <taxon>Eukaryota</taxon>
        <taxon>Metazoa</taxon>
        <taxon>Ecdysozoa</taxon>
        <taxon>Arthropoda</taxon>
        <taxon>Chelicerata</taxon>
        <taxon>Arachnida</taxon>
        <taxon>Araneae</taxon>
        <taxon>Araneomorphae</taxon>
        <taxon>Entelegynae</taxon>
        <taxon>Araneoidea</taxon>
        <taxon>Nephilidae</taxon>
        <taxon>Trichonephila</taxon>
        <taxon>Trichonephila inaurata</taxon>
    </lineage>
</organism>
<name>A0A8X7CUT9_9ARAC</name>
<protein>
    <submittedName>
        <fullName evidence="1">Uncharacterized protein</fullName>
    </submittedName>
</protein>
<evidence type="ECO:0000313" key="1">
    <source>
        <dbReference type="EMBL" id="GFY79297.1"/>
    </source>
</evidence>
<evidence type="ECO:0000313" key="2">
    <source>
        <dbReference type="Proteomes" id="UP000886998"/>
    </source>
</evidence>
<dbReference type="EMBL" id="BMAV01023500">
    <property type="protein sequence ID" value="GFY79297.1"/>
    <property type="molecule type" value="Genomic_DNA"/>
</dbReference>